<evidence type="ECO:0000256" key="1">
    <source>
        <dbReference type="SAM" id="Phobius"/>
    </source>
</evidence>
<dbReference type="EMBL" id="UIVT01000003">
    <property type="protein sequence ID" value="SVP93980.1"/>
    <property type="molecule type" value="Genomic_DNA"/>
</dbReference>
<dbReference type="VEuPathDB" id="PiroplasmaDB:TA17370"/>
<feature type="transmembrane region" description="Helical" evidence="1">
    <location>
        <begin position="972"/>
        <end position="992"/>
    </location>
</feature>
<feature type="transmembrane region" description="Helical" evidence="1">
    <location>
        <begin position="1004"/>
        <end position="1026"/>
    </location>
</feature>
<proteinExistence type="predicted"/>
<evidence type="ECO:0000313" key="3">
    <source>
        <dbReference type="EMBL" id="SVP93980.1"/>
    </source>
</evidence>
<keyword evidence="1" id="KW-0812">Transmembrane</keyword>
<protein>
    <submittedName>
        <fullName evidence="2">Uncharacterized protein</fullName>
    </submittedName>
</protein>
<feature type="transmembrane region" description="Helical" evidence="1">
    <location>
        <begin position="12"/>
        <end position="32"/>
    </location>
</feature>
<dbReference type="EMBL" id="UIVS01000003">
    <property type="protein sequence ID" value="SVP93176.1"/>
    <property type="molecule type" value="Genomic_DNA"/>
</dbReference>
<accession>A0A3B0NDG4</accession>
<feature type="transmembrane region" description="Helical" evidence="1">
    <location>
        <begin position="192"/>
        <end position="213"/>
    </location>
</feature>
<feature type="transmembrane region" description="Helical" evidence="1">
    <location>
        <begin position="83"/>
        <end position="100"/>
    </location>
</feature>
<gene>
    <name evidence="3" type="ORF">TAT_000297800</name>
    <name evidence="2" type="ORF">TAV_000297900</name>
</gene>
<feature type="transmembrane region" description="Helical" evidence="1">
    <location>
        <begin position="151"/>
        <end position="171"/>
    </location>
</feature>
<feature type="transmembrane region" description="Helical" evidence="1">
    <location>
        <begin position="60"/>
        <end position="77"/>
    </location>
</feature>
<feature type="transmembrane region" description="Helical" evidence="1">
    <location>
        <begin position="1033"/>
        <end position="1054"/>
    </location>
</feature>
<feature type="transmembrane region" description="Helical" evidence="1">
    <location>
        <begin position="112"/>
        <end position="131"/>
    </location>
</feature>
<sequence length="1514" mass="174854">MVSHSTKGNTLINTHLTFFFLGLSSLIIYPMLDLNSFVYLRFLGITIYDAESISFFLRRLNLSIGLIFCSISMAIGHGSDCKIWSWMLFISYFLSSFYVYSLSNNYLFVGKLSLFFVVLVSLSSHGLLMSSVKLMFAKDFIFLDNKPQSRFFAFSTGCFTSGILVNILIKLTTGEIFSYSDSQNTLKMYNRLFISFTLITLICSFLTSTLKPIEMKDEDLIANGPPPLTKPTFIGNTWIFSIACFCWSLSPMLNNLTLPVMHSVKREDSFKLEFYQFLVSLIVSALFYLFDSFDVLSFKKRGYTYNSLYRSICNMMKYRPEAPLNPGLEIHQDVREDISVLSNSLSVRLFRDPQAWQSLPYGFWCEWEEYDNFDTSRIVNVLSMYSTITDIRNEDPFNLDEYFILGCTGLTHPQEHYKTIKRNKYILLWLVCSLVNYLNVLCCKLEEIFKHCTSPTICCLSVIMFVCCCCNQKCEFSIFFCTGNCCCTSETCREIKCYLENAIKATVEDCNALLYDINTCPLLLDSRNVDYDEMMDSLGILEELLMRFVVCMLYARLIDEYLLLHKYMKCICDRLGIVCRKFRDGCTCSHTEKEKDNKPVKCSCAMYCKMVQCISKLHMQQKKVSEIFRGNNLENIIDVMPPMSLSRAVILLASFFGEFMCSDFLQEKANCKCSEDLKNCCCIGQSICFCCRFNSRVDDILNLILLAITTPTDCDSILANVISVLASFSSFKYPSMFHHGIYYIEGIPPLPESNTSTSESNVLTVFGTIYSQFSNLMNSLLPPGHLRSSSCSFCLNEAGLCPCLRQLLCCMREVCCLIEMIINEIGTTSVSVCFIADYDKLEGYYKRLQCSAKNLKTCSDTASKCCGVTIKNGCTNGAGFSNFICCLCESVCTTAELVCTLNQQSKNSIQTLSQSLKSELNDLNEKNTNMYKSIRGTRMGMLIKPSKSLSKMITHYKKTIIGRVSDYKRWEFYLFFLSTFVCLFLIYLSRLIPYLRNIPNKTKFMYIIVLYSFITSYFFNSSFGFLSTFDKDSAFYISLAIVLGIILSILYSWLTQWFNYRMFLFEQFVDLYSRFRLLFPGSKYLNSPTLFWWIEGFVSFIKMDMLSMYNLFGISKDRDIYNPFNFGFTSKLNIEYNLVESSSHIFTEDQCLENIKSSVFDAKLLELEGLLDFRSFYHLKQTDNSFMVLSSEDNVNYPIDLLYYAWCLGSKISEFTDRLHRLREGAILAIEKDVQMQAKLNGYDIGSINKLKHFFEFQNKCLIEAPKLSLIDSSNRTHKHFLSVQSKKLIKLYQKSYSDKWKVYLQKIYSNESEEPEASTSVKETRSRRDERKLSLTDIFNKMPMESFLKSYDDWRTKKLKNCDTVFDRNDLCKVIVTKTCREFENIAFAHNDVSEIMNELIKFVLTSFTLKDTPENFEIIKLLSKKNKFAESKDVSSILDKIAKSIRSHTFGVRSSVIKDLLSICKNIDMEKTMIYKVFKYDRFLIGEWIRWQGLHISGDLVNMLRVINVLNE</sequence>
<organism evidence="2">
    <name type="scientific">Theileria annulata</name>
    <dbReference type="NCBI Taxonomy" id="5874"/>
    <lineage>
        <taxon>Eukaryota</taxon>
        <taxon>Sar</taxon>
        <taxon>Alveolata</taxon>
        <taxon>Apicomplexa</taxon>
        <taxon>Aconoidasida</taxon>
        <taxon>Piroplasmida</taxon>
        <taxon>Theileriidae</taxon>
        <taxon>Theileria</taxon>
    </lineage>
</organism>
<reference evidence="2" key="1">
    <citation type="submission" date="2018-07" db="EMBL/GenBank/DDBJ databases">
        <authorList>
            <person name="Quirk P.G."/>
            <person name="Krulwich T.A."/>
        </authorList>
    </citation>
    <scope>NUCLEOTIDE SEQUENCE</scope>
    <source>
        <strain evidence="2">Anand</strain>
    </source>
</reference>
<name>A0A3B0NDG4_THEAN</name>
<feature type="transmembrane region" description="Helical" evidence="1">
    <location>
        <begin position="274"/>
        <end position="290"/>
    </location>
</feature>
<keyword evidence="1" id="KW-0472">Membrane</keyword>
<evidence type="ECO:0000313" key="2">
    <source>
        <dbReference type="EMBL" id="SVP93176.1"/>
    </source>
</evidence>
<keyword evidence="1" id="KW-1133">Transmembrane helix</keyword>